<evidence type="ECO:0000313" key="6">
    <source>
        <dbReference type="Proteomes" id="UP000185772"/>
    </source>
</evidence>
<keyword evidence="5" id="KW-0132">Cell division</keyword>
<gene>
    <name evidence="5" type="ORF">BKH27_05090</name>
</gene>
<dbReference type="Proteomes" id="UP000185772">
    <property type="component" value="Unassembled WGS sequence"/>
</dbReference>
<dbReference type="InterPro" id="IPR027417">
    <property type="entry name" value="P-loop_NTPase"/>
</dbReference>
<dbReference type="GO" id="GO:0051301">
    <property type="term" value="P:cell division"/>
    <property type="evidence" value="ECO:0007669"/>
    <property type="project" value="UniProtKB-KW"/>
</dbReference>
<dbReference type="InterPro" id="IPR050206">
    <property type="entry name" value="FtsK/SpoIIIE/SftA"/>
</dbReference>
<evidence type="ECO:0000256" key="1">
    <source>
        <dbReference type="ARBA" id="ARBA00022741"/>
    </source>
</evidence>
<dbReference type="GO" id="GO:0003677">
    <property type="term" value="F:DNA binding"/>
    <property type="evidence" value="ECO:0007669"/>
    <property type="project" value="InterPro"/>
</dbReference>
<organism evidence="5 6">
    <name type="scientific">Actinomyces oris</name>
    <dbReference type="NCBI Taxonomy" id="544580"/>
    <lineage>
        <taxon>Bacteria</taxon>
        <taxon>Bacillati</taxon>
        <taxon>Actinomycetota</taxon>
        <taxon>Actinomycetes</taxon>
        <taxon>Actinomycetales</taxon>
        <taxon>Actinomycetaceae</taxon>
        <taxon>Actinomyces</taxon>
    </lineage>
</organism>
<feature type="binding site" evidence="3">
    <location>
        <begin position="279"/>
        <end position="286"/>
    </location>
    <ligand>
        <name>ATP</name>
        <dbReference type="ChEBI" id="CHEBI:30616"/>
    </ligand>
</feature>
<keyword evidence="2 3" id="KW-0067">ATP-binding</keyword>
<accession>A0A1Q8VZ51</accession>
<keyword evidence="5" id="KW-0131">Cell cycle</keyword>
<keyword evidence="1 3" id="KW-0547">Nucleotide-binding</keyword>
<comment type="caution">
    <text evidence="5">The sequence shown here is derived from an EMBL/GenBank/DDBJ whole genome shotgun (WGS) entry which is preliminary data.</text>
</comment>
<reference evidence="5 6" key="1">
    <citation type="submission" date="2016-12" db="EMBL/GenBank/DDBJ databases">
        <title>Genomic comparison of strains in the 'Actinomyces naeslundii' group.</title>
        <authorList>
            <person name="Mughal S.R."/>
            <person name="Do T."/>
            <person name="Gilbert S.C."/>
            <person name="Witherden E.A."/>
            <person name="Didelot X."/>
            <person name="Beighton D."/>
        </authorList>
    </citation>
    <scope>NUCLEOTIDE SEQUENCE [LARGE SCALE GENOMIC DNA]</scope>
    <source>
        <strain evidence="5 6">MMRCO6-1</strain>
    </source>
</reference>
<evidence type="ECO:0000256" key="2">
    <source>
        <dbReference type="ARBA" id="ARBA00022840"/>
    </source>
</evidence>
<dbReference type="Gene3D" id="3.40.50.300">
    <property type="entry name" value="P-loop containing nucleotide triphosphate hydrolases"/>
    <property type="match status" value="1"/>
</dbReference>
<protein>
    <submittedName>
        <fullName evidence="5">Cell division protein FtsK</fullName>
    </submittedName>
</protein>
<dbReference type="PANTHER" id="PTHR22683:SF41">
    <property type="entry name" value="DNA TRANSLOCASE FTSK"/>
    <property type="match status" value="1"/>
</dbReference>
<dbReference type="EMBL" id="MSKM01000017">
    <property type="protein sequence ID" value="OLO53828.1"/>
    <property type="molecule type" value="Genomic_DNA"/>
</dbReference>
<evidence type="ECO:0000313" key="5">
    <source>
        <dbReference type="EMBL" id="OLO53828.1"/>
    </source>
</evidence>
<dbReference type="PANTHER" id="PTHR22683">
    <property type="entry name" value="SPORULATION PROTEIN RELATED"/>
    <property type="match status" value="1"/>
</dbReference>
<dbReference type="AlphaFoldDB" id="A0A1Q8VZ51"/>
<feature type="domain" description="FtsK" evidence="4">
    <location>
        <begin position="258"/>
        <end position="466"/>
    </location>
</feature>
<proteinExistence type="predicted"/>
<evidence type="ECO:0000256" key="3">
    <source>
        <dbReference type="PROSITE-ProRule" id="PRU00289"/>
    </source>
</evidence>
<dbReference type="InterPro" id="IPR002543">
    <property type="entry name" value="FtsK_dom"/>
</dbReference>
<dbReference type="GO" id="GO:0005524">
    <property type="term" value="F:ATP binding"/>
    <property type="evidence" value="ECO:0007669"/>
    <property type="project" value="UniProtKB-UniRule"/>
</dbReference>
<dbReference type="SUPFAM" id="SSF52540">
    <property type="entry name" value="P-loop containing nucleoside triphosphate hydrolases"/>
    <property type="match status" value="1"/>
</dbReference>
<name>A0A1Q8VZ51_9ACTO</name>
<sequence length="787" mass="86329">MQSQVADTISLGNDILGFVGRSNIWVEDSLVNRDSVRFTQFLMAKALEETAPGQLEVLVFDDALKGMAAPFQEVNSGGERILHHINDTQELTETIHHLHEHIQAVLNVIQGRTESLLDFRRQLSPKVEGFKLVVLSTDYELLSDEIKDKLTVLLKAGPAAGVTFLIHSMTLGVNELVLGLSQQCQVDGSTVLDERSGVRGRFDPLSADELIAVSRRVASAVASAQVEPVAFSEVQPLDAPWSQSSRDGISFAVGTYGMSTIEVTLGDELNQRHNALITGAVGQGKSNLISVVVHSLCQRYSPSEIEFYMLDFKEGVTLQAFAPDPHTGSFLPHARVLGLDADREYGVNVLRHLFAIYRQRMATFKAAGVQNIRQYRLANPEAVMPRIVVVIDEFQMLFGEDDDTAESAVDLLVKGARLFRACGIHFILASQTISSGYLLGGTAGEGLFGQVPVRIALKNSLAESHATLGFKNDAASHLRSREAIVNLDYGELSSNRKTTIAYADDAILAKLRTAWWQQARDTVAPPEVFEGERRLSLHDDARVLPSLHAGQAMLGRRISVGTAPLTVDFTTDVGRNLALLGTGPGHAILLNAALSLLHSTPAAELILLDLIGDWHSPARNAVRATFEQQLTKIGSTYRIVDKHQADALVDELAEQVADRADNASAPPVYVIGFGLERWRASSDEREEAVQELFKAAPVSHIHFLLWWKKQTSFENCVGYNGSTYFDIKAAMQLDASSAVDFFDDALLRWRGADNRMLVWDSAEMSRPQLVIPYAQLPHPSLQNEGTP</sequence>
<dbReference type="Pfam" id="PF01580">
    <property type="entry name" value="FtsK_SpoIIIE"/>
    <property type="match status" value="1"/>
</dbReference>
<dbReference type="PROSITE" id="PS50901">
    <property type="entry name" value="FTSK"/>
    <property type="match status" value="1"/>
</dbReference>
<evidence type="ECO:0000259" key="4">
    <source>
        <dbReference type="PROSITE" id="PS50901"/>
    </source>
</evidence>